<evidence type="ECO:0000313" key="4">
    <source>
        <dbReference type="Proteomes" id="UP001589716"/>
    </source>
</evidence>
<evidence type="ECO:0000256" key="1">
    <source>
        <dbReference type="SAM" id="Phobius"/>
    </source>
</evidence>
<keyword evidence="1" id="KW-0472">Membrane</keyword>
<dbReference type="Pfam" id="PF01757">
    <property type="entry name" value="Acyl_transf_3"/>
    <property type="match status" value="1"/>
</dbReference>
<dbReference type="PANTHER" id="PTHR23028">
    <property type="entry name" value="ACETYLTRANSFERASE"/>
    <property type="match status" value="1"/>
</dbReference>
<proteinExistence type="predicted"/>
<dbReference type="InterPro" id="IPR002656">
    <property type="entry name" value="Acyl_transf_3_dom"/>
</dbReference>
<reference evidence="3 4" key="1">
    <citation type="submission" date="2024-09" db="EMBL/GenBank/DDBJ databases">
        <authorList>
            <person name="Sun Q."/>
            <person name="Mori K."/>
        </authorList>
    </citation>
    <scope>NUCLEOTIDE SEQUENCE [LARGE SCALE GENOMIC DNA]</scope>
    <source>
        <strain evidence="3 4">JCM 4414</strain>
    </source>
</reference>
<feature type="transmembrane region" description="Helical" evidence="1">
    <location>
        <begin position="76"/>
        <end position="97"/>
    </location>
</feature>
<dbReference type="InterPro" id="IPR050879">
    <property type="entry name" value="Acyltransferase_3"/>
</dbReference>
<dbReference type="PANTHER" id="PTHR23028:SF53">
    <property type="entry name" value="ACYL_TRANSF_3 DOMAIN-CONTAINING PROTEIN"/>
    <property type="match status" value="1"/>
</dbReference>
<feature type="domain" description="Acyltransferase 3" evidence="2">
    <location>
        <begin position="1"/>
        <end position="328"/>
    </location>
</feature>
<feature type="transmembrane region" description="Helical" evidence="1">
    <location>
        <begin position="143"/>
        <end position="172"/>
    </location>
</feature>
<comment type="caution">
    <text evidence="3">The sequence shown here is derived from an EMBL/GenBank/DDBJ whole genome shotgun (WGS) entry which is preliminary data.</text>
</comment>
<feature type="transmembrane region" description="Helical" evidence="1">
    <location>
        <begin position="42"/>
        <end position="64"/>
    </location>
</feature>
<gene>
    <name evidence="3" type="ORF">ACFFTP_17525</name>
</gene>
<keyword evidence="1" id="KW-1133">Transmembrane helix</keyword>
<dbReference type="Proteomes" id="UP001589716">
    <property type="component" value="Unassembled WGS sequence"/>
</dbReference>
<keyword evidence="1" id="KW-0812">Transmembrane</keyword>
<sequence length="357" mass="40041">MDGLRLGACLFVAAFHFLGTTNPAIWGESPKVFSYLVHRASMYGWLGVEMFFLISGFVICMSAWGRTPGQFAVSRISRLFPAYWFVILLIVARMAVIPLQTGDIHSVVHPRVVLSNLTMFPGPLKVGLLDGVAWTLDVEARFYLLMVVVLKFGTTYARMVGFCTVWLVAAFVTHSTGFKLLDQFVLSTYAGYFITGIVVYLMCRFGQNLMLWFLLGMAWAYQLSVLQIRVNWHPATSGTDRTVSWTLCALLVTAFLAVLMLASLGPLRRIRGSWLVTAGALTYPFYLVHMSLGIPLAKGLTRHVPALGPWGTIAVTTGAMLLLSYGIHRWVEKPMSRWLRRRLTQGLRPRENPEWAH</sequence>
<accession>A0ABV5QR87</accession>
<evidence type="ECO:0000259" key="2">
    <source>
        <dbReference type="Pfam" id="PF01757"/>
    </source>
</evidence>
<feature type="transmembrane region" description="Helical" evidence="1">
    <location>
        <begin position="184"/>
        <end position="202"/>
    </location>
</feature>
<dbReference type="GO" id="GO:0016746">
    <property type="term" value="F:acyltransferase activity"/>
    <property type="evidence" value="ECO:0007669"/>
    <property type="project" value="UniProtKB-KW"/>
</dbReference>
<evidence type="ECO:0000313" key="3">
    <source>
        <dbReference type="EMBL" id="MFB9555982.1"/>
    </source>
</evidence>
<dbReference type="EMBL" id="JBHMCT010000009">
    <property type="protein sequence ID" value="MFB9555982.1"/>
    <property type="molecule type" value="Genomic_DNA"/>
</dbReference>
<feature type="transmembrane region" description="Helical" evidence="1">
    <location>
        <begin position="117"/>
        <end position="136"/>
    </location>
</feature>
<feature type="transmembrane region" description="Helical" evidence="1">
    <location>
        <begin position="242"/>
        <end position="262"/>
    </location>
</feature>
<dbReference type="RefSeq" id="WP_345485462.1">
    <property type="nucleotide sequence ID" value="NZ_BAAAWU010000001.1"/>
</dbReference>
<keyword evidence="4" id="KW-1185">Reference proteome</keyword>
<feature type="transmembrane region" description="Helical" evidence="1">
    <location>
        <begin position="274"/>
        <end position="297"/>
    </location>
</feature>
<name>A0ABV5QR87_9ACTN</name>
<feature type="transmembrane region" description="Helical" evidence="1">
    <location>
        <begin position="209"/>
        <end position="230"/>
    </location>
</feature>
<dbReference type="EC" id="2.3.-.-" evidence="3"/>
<keyword evidence="3" id="KW-0012">Acyltransferase</keyword>
<organism evidence="3 4">
    <name type="scientific">Streptomyces roseoviridis</name>
    <dbReference type="NCBI Taxonomy" id="67361"/>
    <lineage>
        <taxon>Bacteria</taxon>
        <taxon>Bacillati</taxon>
        <taxon>Actinomycetota</taxon>
        <taxon>Actinomycetes</taxon>
        <taxon>Kitasatosporales</taxon>
        <taxon>Streptomycetaceae</taxon>
        <taxon>Streptomyces</taxon>
    </lineage>
</organism>
<feature type="transmembrane region" description="Helical" evidence="1">
    <location>
        <begin position="309"/>
        <end position="331"/>
    </location>
</feature>
<protein>
    <submittedName>
        <fullName evidence="3">Acyltransferase family protein</fullName>
        <ecNumber evidence="3">2.3.-.-</ecNumber>
    </submittedName>
</protein>
<keyword evidence="3" id="KW-0808">Transferase</keyword>